<dbReference type="EMBL" id="JAXUIC010000012">
    <property type="protein sequence ID" value="KAK4557741.1"/>
    <property type="molecule type" value="Genomic_DNA"/>
</dbReference>
<keyword evidence="4" id="KW-1185">Reference proteome</keyword>
<protein>
    <recommendedName>
        <fullName evidence="5">Transmembrane protein</fullName>
    </recommendedName>
</protein>
<name>A0AAN7I7D2_QUERU</name>
<sequence length="90" mass="10112">MHRSSSTSRVSSELFSSQSQSQTYSSSSDNDQQEEQEQELLLPTYDPLSHVAKKQLSSLRSAQSAVHLIPLVLLLCAIILWFFSTPELRS</sequence>
<proteinExistence type="predicted"/>
<evidence type="ECO:0000313" key="4">
    <source>
        <dbReference type="Proteomes" id="UP001324115"/>
    </source>
</evidence>
<dbReference type="PANTHER" id="PTHR34189:SF13">
    <property type="entry name" value="TRANSMEMBRANE PROTEIN"/>
    <property type="match status" value="1"/>
</dbReference>
<evidence type="ECO:0000256" key="2">
    <source>
        <dbReference type="SAM" id="Phobius"/>
    </source>
</evidence>
<keyword evidence="2" id="KW-0812">Transmembrane</keyword>
<dbReference type="AlphaFoldDB" id="A0AAN7I7D2"/>
<evidence type="ECO:0008006" key="5">
    <source>
        <dbReference type="Google" id="ProtNLM"/>
    </source>
</evidence>
<evidence type="ECO:0000256" key="1">
    <source>
        <dbReference type="SAM" id="MobiDB-lite"/>
    </source>
</evidence>
<dbReference type="EMBL" id="JAXUIC010000012">
    <property type="protein sequence ID" value="KAK4557742.1"/>
    <property type="molecule type" value="Genomic_DNA"/>
</dbReference>
<organism evidence="3 4">
    <name type="scientific">Quercus rubra</name>
    <name type="common">Northern red oak</name>
    <name type="synonym">Quercus borealis</name>
    <dbReference type="NCBI Taxonomy" id="3512"/>
    <lineage>
        <taxon>Eukaryota</taxon>
        <taxon>Viridiplantae</taxon>
        <taxon>Streptophyta</taxon>
        <taxon>Embryophyta</taxon>
        <taxon>Tracheophyta</taxon>
        <taxon>Spermatophyta</taxon>
        <taxon>Magnoliopsida</taxon>
        <taxon>eudicotyledons</taxon>
        <taxon>Gunneridae</taxon>
        <taxon>Pentapetalae</taxon>
        <taxon>rosids</taxon>
        <taxon>fabids</taxon>
        <taxon>Fagales</taxon>
        <taxon>Fagaceae</taxon>
        <taxon>Quercus</taxon>
    </lineage>
</organism>
<dbReference type="Proteomes" id="UP001324115">
    <property type="component" value="Unassembled WGS sequence"/>
</dbReference>
<evidence type="ECO:0000313" key="3">
    <source>
        <dbReference type="EMBL" id="KAK4557742.1"/>
    </source>
</evidence>
<accession>A0AAN7I7D2</accession>
<feature type="compositionally biased region" description="Low complexity" evidence="1">
    <location>
        <begin position="1"/>
        <end position="30"/>
    </location>
</feature>
<keyword evidence="2" id="KW-1133">Transmembrane helix</keyword>
<gene>
    <name evidence="3" type="ORF">RGQ29_007489</name>
</gene>
<feature type="transmembrane region" description="Helical" evidence="2">
    <location>
        <begin position="64"/>
        <end position="83"/>
    </location>
</feature>
<reference evidence="3 4" key="1">
    <citation type="journal article" date="2023" name="G3 (Bethesda)">
        <title>A haplotype-resolved chromosome-scale genome for Quercus rubra L. provides insights into the genetics of adaptive traits for red oak species.</title>
        <authorList>
            <person name="Kapoor B."/>
            <person name="Jenkins J."/>
            <person name="Schmutz J."/>
            <person name="Zhebentyayeva T."/>
            <person name="Kuelheim C."/>
            <person name="Coggeshall M."/>
            <person name="Heim C."/>
            <person name="Lasky J.R."/>
            <person name="Leites L."/>
            <person name="Islam-Faridi N."/>
            <person name="Romero-Severson J."/>
            <person name="DeLeo V.L."/>
            <person name="Lucas S.M."/>
            <person name="Lazic D."/>
            <person name="Gailing O."/>
            <person name="Carlson J."/>
            <person name="Staton M."/>
        </authorList>
    </citation>
    <scope>NUCLEOTIDE SEQUENCE [LARGE SCALE GENOMIC DNA]</scope>
    <source>
        <strain evidence="3">Pseudo-F2</strain>
    </source>
</reference>
<comment type="caution">
    <text evidence="3">The sequence shown here is derived from an EMBL/GenBank/DDBJ whole genome shotgun (WGS) entry which is preliminary data.</text>
</comment>
<feature type="region of interest" description="Disordered" evidence="1">
    <location>
        <begin position="1"/>
        <end position="40"/>
    </location>
</feature>
<keyword evidence="2" id="KW-0472">Membrane</keyword>
<dbReference type="PANTHER" id="PTHR34189">
    <property type="entry name" value="TRANSMEMBRANE PROTEIN"/>
    <property type="match status" value="1"/>
</dbReference>